<dbReference type="OrthoDB" id="334507at2"/>
<sequence length="325" mass="36819">MLLPEPRFVDTDGARLAVYEAVPAERTKDVCVVLCHGFPELAASWHHQLQPIADAGFHVLAPDMRGYGRSTGPADRTAYSIAENTADVAALIRDAGYEKAVVVGHDFGGMMSWWTPYLHPDVVAGVITLNTPFGYIREDPLEKYERLYGPDNYVAYFQTDECESLMDADVAKTVRFFFRRDTGQGTNLSRTGRHDPESMSYIHWLKDDESTWPGEVVMSEEEMAFYTQAYEASGYGGGLSWYRSIGNNWRVHNRLFPDGVIPRLSVPALMIAARHDPVCAPQLTDDLLQYFETFERRILDTGHWTQLEDPEGTTALILEWLDRHF</sequence>
<dbReference type="SUPFAM" id="SSF53474">
    <property type="entry name" value="alpha/beta-Hydrolases"/>
    <property type="match status" value="1"/>
</dbReference>
<dbReference type="Proteomes" id="UP000035065">
    <property type="component" value="Unassembled WGS sequence"/>
</dbReference>
<reference evidence="3 4" key="1">
    <citation type="journal article" date="2011" name="J. Bacteriol.">
        <title>Draft Genome Sequence of Gordonia neofelifaecis NRRL B-59395, a Cholesterol-Degrading Actinomycete.</title>
        <authorList>
            <person name="Ge F."/>
            <person name="Li W."/>
            <person name="Chen G."/>
            <person name="Liu Y."/>
            <person name="Zhang G."/>
            <person name="Yong B."/>
            <person name="Wang Q."/>
            <person name="Wang N."/>
            <person name="Huang Z."/>
            <person name="Li W."/>
            <person name="Wang J."/>
            <person name="Wu C."/>
            <person name="Xie Q."/>
            <person name="Liu G."/>
        </authorList>
    </citation>
    <scope>NUCLEOTIDE SEQUENCE [LARGE SCALE GENOMIC DNA]</scope>
    <source>
        <strain evidence="3 4">NRRL B-59395</strain>
    </source>
</reference>
<dbReference type="RefSeq" id="WP_009681017.1">
    <property type="nucleotide sequence ID" value="NZ_AEUD01000024.1"/>
</dbReference>
<dbReference type="STRING" id="644548.SCNU_19150"/>
<keyword evidence="1" id="KW-0378">Hydrolase</keyword>
<feature type="domain" description="AB hydrolase-1" evidence="2">
    <location>
        <begin position="32"/>
        <end position="310"/>
    </location>
</feature>
<dbReference type="GO" id="GO:0016787">
    <property type="term" value="F:hydrolase activity"/>
    <property type="evidence" value="ECO:0007669"/>
    <property type="project" value="UniProtKB-KW"/>
</dbReference>
<gene>
    <name evidence="3" type="ORF">SCNU_19150</name>
</gene>
<dbReference type="PRINTS" id="PR00412">
    <property type="entry name" value="EPOXHYDRLASE"/>
</dbReference>
<dbReference type="PANTHER" id="PTHR43329">
    <property type="entry name" value="EPOXIDE HYDROLASE"/>
    <property type="match status" value="1"/>
</dbReference>
<dbReference type="eggNOG" id="COG2267">
    <property type="taxonomic scope" value="Bacteria"/>
</dbReference>
<dbReference type="Pfam" id="PF00561">
    <property type="entry name" value="Abhydrolase_1"/>
    <property type="match status" value="1"/>
</dbReference>
<organism evidence="3 4">
    <name type="scientific">Gordonia neofelifaecis NRRL B-59395</name>
    <dbReference type="NCBI Taxonomy" id="644548"/>
    <lineage>
        <taxon>Bacteria</taxon>
        <taxon>Bacillati</taxon>
        <taxon>Actinomycetota</taxon>
        <taxon>Actinomycetes</taxon>
        <taxon>Mycobacteriales</taxon>
        <taxon>Gordoniaceae</taxon>
        <taxon>Gordonia</taxon>
    </lineage>
</organism>
<dbReference type="InterPro" id="IPR029058">
    <property type="entry name" value="AB_hydrolase_fold"/>
</dbReference>
<dbReference type="Gene3D" id="3.40.50.1820">
    <property type="entry name" value="alpha/beta hydrolase"/>
    <property type="match status" value="1"/>
</dbReference>
<evidence type="ECO:0000259" key="2">
    <source>
        <dbReference type="Pfam" id="PF00561"/>
    </source>
</evidence>
<protein>
    <recommendedName>
        <fullName evidence="2">AB hydrolase-1 domain-containing protein</fullName>
    </recommendedName>
</protein>
<accession>F1YPH5</accession>
<dbReference type="InterPro" id="IPR000073">
    <property type="entry name" value="AB_hydrolase_1"/>
</dbReference>
<dbReference type="InterPro" id="IPR000639">
    <property type="entry name" value="Epox_hydrolase-like"/>
</dbReference>
<evidence type="ECO:0000313" key="3">
    <source>
        <dbReference type="EMBL" id="EGD53426.1"/>
    </source>
</evidence>
<evidence type="ECO:0000256" key="1">
    <source>
        <dbReference type="ARBA" id="ARBA00022801"/>
    </source>
</evidence>
<dbReference type="AlphaFoldDB" id="F1YPH5"/>
<comment type="caution">
    <text evidence="3">The sequence shown here is derived from an EMBL/GenBank/DDBJ whole genome shotgun (WGS) entry which is preliminary data.</text>
</comment>
<keyword evidence="4" id="KW-1185">Reference proteome</keyword>
<evidence type="ECO:0000313" key="4">
    <source>
        <dbReference type="Proteomes" id="UP000035065"/>
    </source>
</evidence>
<proteinExistence type="predicted"/>
<name>F1YPH5_9ACTN</name>
<dbReference type="EMBL" id="AEUD01000024">
    <property type="protein sequence ID" value="EGD53426.1"/>
    <property type="molecule type" value="Genomic_DNA"/>
</dbReference>